<keyword evidence="7" id="KW-0813">Transport</keyword>
<feature type="transmembrane region" description="Helical" evidence="7">
    <location>
        <begin position="137"/>
        <end position="157"/>
    </location>
</feature>
<evidence type="ECO:0000256" key="2">
    <source>
        <dbReference type="ARBA" id="ARBA00022475"/>
    </source>
</evidence>
<accession>A0A6B3RXV3</accession>
<evidence type="ECO:0000256" key="4">
    <source>
        <dbReference type="ARBA" id="ARBA00022692"/>
    </source>
</evidence>
<dbReference type="InterPro" id="IPR004681">
    <property type="entry name" value="TRAP_DctM"/>
</dbReference>
<protein>
    <recommendedName>
        <fullName evidence="7">TRAP transporter large permease protein</fullName>
    </recommendedName>
</protein>
<dbReference type="Proteomes" id="UP000481421">
    <property type="component" value="Unassembled WGS sequence"/>
</dbReference>
<feature type="transmembrane region" description="Helical" evidence="7">
    <location>
        <begin position="211"/>
        <end position="233"/>
    </location>
</feature>
<evidence type="ECO:0000259" key="8">
    <source>
        <dbReference type="Pfam" id="PF06808"/>
    </source>
</evidence>
<feature type="transmembrane region" description="Helical" evidence="7">
    <location>
        <begin position="270"/>
        <end position="291"/>
    </location>
</feature>
<feature type="domain" description="TRAP C4-dicarboxylate transport system permease DctM subunit" evidence="8">
    <location>
        <begin position="7"/>
        <end position="415"/>
    </location>
</feature>
<dbReference type="NCBIfam" id="TIGR00786">
    <property type="entry name" value="dctM"/>
    <property type="match status" value="1"/>
</dbReference>
<dbReference type="InterPro" id="IPR010656">
    <property type="entry name" value="DctM"/>
</dbReference>
<organism evidence="9 10">
    <name type="scientific">Pseudotabrizicola algicola</name>
    <dbReference type="NCBI Taxonomy" id="2709381"/>
    <lineage>
        <taxon>Bacteria</taxon>
        <taxon>Pseudomonadati</taxon>
        <taxon>Pseudomonadota</taxon>
        <taxon>Alphaproteobacteria</taxon>
        <taxon>Rhodobacterales</taxon>
        <taxon>Paracoccaceae</taxon>
        <taxon>Pseudotabrizicola</taxon>
    </lineage>
</organism>
<dbReference type="PIRSF" id="PIRSF006066">
    <property type="entry name" value="HI0050"/>
    <property type="match status" value="1"/>
</dbReference>
<keyword evidence="3 7" id="KW-0997">Cell inner membrane</keyword>
<name>A0A6B3RXV3_9RHOB</name>
<dbReference type="GO" id="GO:0022857">
    <property type="term" value="F:transmembrane transporter activity"/>
    <property type="evidence" value="ECO:0007669"/>
    <property type="project" value="UniProtKB-UniRule"/>
</dbReference>
<feature type="transmembrane region" description="Helical" evidence="7">
    <location>
        <begin position="357"/>
        <end position="380"/>
    </location>
</feature>
<keyword evidence="6 7" id="KW-0472">Membrane</keyword>
<evidence type="ECO:0000256" key="6">
    <source>
        <dbReference type="ARBA" id="ARBA00023136"/>
    </source>
</evidence>
<gene>
    <name evidence="9" type="ORF">G3572_17190</name>
</gene>
<feature type="transmembrane region" description="Helical" evidence="7">
    <location>
        <begin position="6"/>
        <end position="33"/>
    </location>
</feature>
<keyword evidence="10" id="KW-1185">Reference proteome</keyword>
<dbReference type="GO" id="GO:0005886">
    <property type="term" value="C:plasma membrane"/>
    <property type="evidence" value="ECO:0007669"/>
    <property type="project" value="UniProtKB-SubCell"/>
</dbReference>
<dbReference type="Pfam" id="PF06808">
    <property type="entry name" value="DctM"/>
    <property type="match status" value="1"/>
</dbReference>
<comment type="caution">
    <text evidence="9">The sequence shown here is derived from an EMBL/GenBank/DDBJ whole genome shotgun (WGS) entry which is preliminary data.</text>
</comment>
<feature type="transmembrane region" description="Helical" evidence="7">
    <location>
        <begin position="45"/>
        <end position="64"/>
    </location>
</feature>
<proteinExistence type="inferred from homology"/>
<evidence type="ECO:0000313" key="9">
    <source>
        <dbReference type="EMBL" id="NEX47949.1"/>
    </source>
</evidence>
<comment type="subunit">
    <text evidence="7">The complex comprises the extracytoplasmic solute receptor protein and the two transmembrane proteins.</text>
</comment>
<feature type="transmembrane region" description="Helical" evidence="7">
    <location>
        <begin position="169"/>
        <end position="190"/>
    </location>
</feature>
<comment type="subcellular location">
    <subcellularLocation>
        <location evidence="1 7">Cell inner membrane</location>
        <topology evidence="1 7">Multi-pass membrane protein</topology>
    </subcellularLocation>
</comment>
<sequence>MFWTLVVIPVVLMLMGFPIFLILLAGAAATMVFTMNVPLLALPQYLFSSVNAYALLALPFFILAGELMDRGGIASRLVGLMRASMGRVPGKVPMTAITGGAIFGAITGVGAASVATQSKIMLPSLREDGYADEYSSGLLASIGAVGVIIPPSIPMIVYAAAADESIPRLYAAGIVPGLLLVALLGLHALWVGRGRVIPAEEAFSLRRFVPALRQGIWAAGVPAVIIGGIYGGIFSPTEAAGVACFYAFAVSAFVMKELTWADLLAATRTTVSFTAQIMIVIACAGVFSWLITVNQISAQMVQAIQEMALPGWVLLLAINLLLLIVGCLIDPLSAILLLTPLLLPLATAVGVDPVHFGIIVTVNLAIGLFTPPFGINIFVLQSVAKIPLRTIYRGIMPFVGIYLLALMLITYIPAISLAGVRLLIGN</sequence>
<feature type="transmembrane region" description="Helical" evidence="7">
    <location>
        <begin position="401"/>
        <end position="424"/>
    </location>
</feature>
<dbReference type="PANTHER" id="PTHR33362:SF5">
    <property type="entry name" value="C4-DICARBOXYLATE TRAP TRANSPORTER LARGE PERMEASE PROTEIN DCTM"/>
    <property type="match status" value="1"/>
</dbReference>
<keyword evidence="5 7" id="KW-1133">Transmembrane helix</keyword>
<evidence type="ECO:0000256" key="3">
    <source>
        <dbReference type="ARBA" id="ARBA00022519"/>
    </source>
</evidence>
<evidence type="ECO:0000256" key="1">
    <source>
        <dbReference type="ARBA" id="ARBA00004429"/>
    </source>
</evidence>
<dbReference type="AlphaFoldDB" id="A0A6B3RXV3"/>
<comment type="similarity">
    <text evidence="7">Belongs to the TRAP transporter large permease family.</text>
</comment>
<keyword evidence="2" id="KW-1003">Cell membrane</keyword>
<comment type="function">
    <text evidence="7">Part of the tripartite ATP-independent periplasmic (TRAP) transport system.</text>
</comment>
<evidence type="ECO:0000313" key="10">
    <source>
        <dbReference type="Proteomes" id="UP000481421"/>
    </source>
</evidence>
<evidence type="ECO:0000256" key="5">
    <source>
        <dbReference type="ARBA" id="ARBA00022989"/>
    </source>
</evidence>
<feature type="transmembrane region" description="Helical" evidence="7">
    <location>
        <begin position="334"/>
        <end position="351"/>
    </location>
</feature>
<keyword evidence="4 7" id="KW-0812">Transmembrane</keyword>
<dbReference type="PANTHER" id="PTHR33362">
    <property type="entry name" value="SIALIC ACID TRAP TRANSPORTER PERMEASE PROTEIN SIAT-RELATED"/>
    <property type="match status" value="1"/>
</dbReference>
<dbReference type="EMBL" id="JAAIKE010000006">
    <property type="protein sequence ID" value="NEX47949.1"/>
    <property type="molecule type" value="Genomic_DNA"/>
</dbReference>
<evidence type="ECO:0000256" key="7">
    <source>
        <dbReference type="RuleBase" id="RU369079"/>
    </source>
</evidence>
<reference evidence="9 10" key="1">
    <citation type="submission" date="2020-02" db="EMBL/GenBank/DDBJ databases">
        <title>Rhodobacter algicola sp. nov., isolated from microalga culture.</title>
        <authorList>
            <person name="Park C.-Y."/>
        </authorList>
    </citation>
    <scope>NUCLEOTIDE SEQUENCE [LARGE SCALE GENOMIC DNA]</scope>
    <source>
        <strain evidence="9 10">ETT8</strain>
    </source>
</reference>
<feature type="transmembrane region" description="Helical" evidence="7">
    <location>
        <begin position="239"/>
        <end position="258"/>
    </location>
</feature>
<feature type="transmembrane region" description="Helical" evidence="7">
    <location>
        <begin position="94"/>
        <end position="116"/>
    </location>
</feature>
<feature type="transmembrane region" description="Helical" evidence="7">
    <location>
        <begin position="311"/>
        <end position="329"/>
    </location>
</feature>
<dbReference type="RefSeq" id="WP_164614167.1">
    <property type="nucleotide sequence ID" value="NZ_JAAIKE010000006.1"/>
</dbReference>